<dbReference type="Pfam" id="PF00120">
    <property type="entry name" value="Gln-synt_C"/>
    <property type="match status" value="1"/>
</dbReference>
<dbReference type="SMART" id="SM01230">
    <property type="entry name" value="Gln-synt_C"/>
    <property type="match status" value="1"/>
</dbReference>
<dbReference type="InterPro" id="IPR014746">
    <property type="entry name" value="Gln_synth/guanido_kin_cat_dom"/>
</dbReference>
<dbReference type="Proteomes" id="UP000249324">
    <property type="component" value="Unassembled WGS sequence"/>
</dbReference>
<evidence type="ECO:0000259" key="5">
    <source>
        <dbReference type="PROSITE" id="PS51987"/>
    </source>
</evidence>
<evidence type="ECO:0000256" key="2">
    <source>
        <dbReference type="ARBA" id="ARBA00022598"/>
    </source>
</evidence>
<proteinExistence type="inferred from homology"/>
<dbReference type="EMBL" id="QGUI02000041">
    <property type="protein sequence ID" value="MFO7191638.1"/>
    <property type="molecule type" value="Genomic_DNA"/>
</dbReference>
<organism evidence="6 7">
    <name type="scientific">Thermocrispum agreste</name>
    <dbReference type="NCBI Taxonomy" id="37925"/>
    <lineage>
        <taxon>Bacteria</taxon>
        <taxon>Bacillati</taxon>
        <taxon>Actinomycetota</taxon>
        <taxon>Actinomycetes</taxon>
        <taxon>Pseudonocardiales</taxon>
        <taxon>Pseudonocardiaceae</taxon>
        <taxon>Thermocrispum</taxon>
    </lineage>
</organism>
<dbReference type="PANTHER" id="PTHR43785:SF12">
    <property type="entry name" value="TYPE-1 GLUTAMINE SYNTHETASE 2"/>
    <property type="match status" value="1"/>
</dbReference>
<dbReference type="PANTHER" id="PTHR43785">
    <property type="entry name" value="GAMMA-GLUTAMYLPUTRESCINE SYNTHETASE"/>
    <property type="match status" value="1"/>
</dbReference>
<protein>
    <submittedName>
        <fullName evidence="6">Glutamine synthetase</fullName>
    </submittedName>
</protein>
<evidence type="ECO:0000313" key="6">
    <source>
        <dbReference type="EMBL" id="MFO7191638.1"/>
    </source>
</evidence>
<sequence>FRNAVKEIAQQRGYLATFMPKIDYDQSGSGVHLHHSLWRDGKNVFSDGGKLSDVGRWYLGGLQHHMAELTLFGTPTPNGYKRRVPYSFCPQNATWGHDNRTVALRVIEGGDNAVRIEQRDGSADANPYLIMAAQIAAGLHGIEHRMEPGPATDTDAYAVTDAPLLPRNVPEAVEALRKSDLARKVFGDLLVAVTAGIAMHEHEYCTLRVSDIERDRYLEVF</sequence>
<feature type="domain" description="GS catalytic" evidence="5">
    <location>
        <begin position="1"/>
        <end position="221"/>
    </location>
</feature>
<evidence type="ECO:0000256" key="3">
    <source>
        <dbReference type="PROSITE-ProRule" id="PRU01331"/>
    </source>
</evidence>
<evidence type="ECO:0000256" key="1">
    <source>
        <dbReference type="ARBA" id="ARBA00009897"/>
    </source>
</evidence>
<dbReference type="GO" id="GO:0016874">
    <property type="term" value="F:ligase activity"/>
    <property type="evidence" value="ECO:0007669"/>
    <property type="project" value="UniProtKB-KW"/>
</dbReference>
<dbReference type="AlphaFoldDB" id="A0ABD6FDX4"/>
<feature type="non-terminal residue" evidence="6">
    <location>
        <position position="1"/>
    </location>
</feature>
<comment type="caution">
    <text evidence="6">The sequence shown here is derived from an EMBL/GenBank/DDBJ whole genome shotgun (WGS) entry which is preliminary data.</text>
</comment>
<gene>
    <name evidence="6" type="ORF">DIU77_005300</name>
</gene>
<evidence type="ECO:0000313" key="7">
    <source>
        <dbReference type="Proteomes" id="UP000249324"/>
    </source>
</evidence>
<dbReference type="InterPro" id="IPR008146">
    <property type="entry name" value="Gln_synth_cat_dom"/>
</dbReference>
<dbReference type="Gene3D" id="3.30.590.10">
    <property type="entry name" value="Glutamine synthetase/guanido kinase, catalytic domain"/>
    <property type="match status" value="1"/>
</dbReference>
<accession>A0ABD6FDX4</accession>
<dbReference type="PROSITE" id="PS51987">
    <property type="entry name" value="GS_CATALYTIC"/>
    <property type="match status" value="1"/>
</dbReference>
<name>A0ABD6FDX4_9PSEU</name>
<reference evidence="6 7" key="1">
    <citation type="journal article" date="2021" name="BMC Genomics">
        <title>Genome-resolved metagenome and metatranscriptome analyses of thermophilic composting reveal key bacterial players and their metabolic interactions.</title>
        <authorList>
            <person name="Braga L.P.P."/>
            <person name="Pereira R.V."/>
            <person name="Martins L.F."/>
            <person name="Moura L.M.S."/>
            <person name="Sanchez F.B."/>
            <person name="Patane J.S.L."/>
            <person name="da Silva A.M."/>
            <person name="Setubal J.C."/>
        </authorList>
    </citation>
    <scope>NUCLEOTIDE SEQUENCE [LARGE SCALE GENOMIC DNA]</scope>
    <source>
        <strain evidence="6">ZC4RG45</strain>
    </source>
</reference>
<keyword evidence="2" id="KW-0436">Ligase</keyword>
<comment type="similarity">
    <text evidence="1 3 4">Belongs to the glutamine synthetase family.</text>
</comment>
<evidence type="ECO:0000256" key="4">
    <source>
        <dbReference type="RuleBase" id="RU000384"/>
    </source>
</evidence>
<dbReference type="SUPFAM" id="SSF55931">
    <property type="entry name" value="Glutamine synthetase/guanido kinase"/>
    <property type="match status" value="1"/>
</dbReference>